<keyword evidence="1" id="KW-0472">Membrane</keyword>
<keyword evidence="1" id="KW-1133">Transmembrane helix</keyword>
<dbReference type="STRING" id="29170.A0A368FZ50"/>
<feature type="transmembrane region" description="Helical" evidence="1">
    <location>
        <begin position="33"/>
        <end position="54"/>
    </location>
</feature>
<keyword evidence="1" id="KW-0812">Transmembrane</keyword>
<dbReference type="OrthoDB" id="5904998at2759"/>
<proteinExistence type="predicted"/>
<evidence type="ECO:0008006" key="4">
    <source>
        <dbReference type="Google" id="ProtNLM"/>
    </source>
</evidence>
<gene>
    <name evidence="2" type="ORF">ANCCAN_16627</name>
</gene>
<evidence type="ECO:0000313" key="3">
    <source>
        <dbReference type="Proteomes" id="UP000252519"/>
    </source>
</evidence>
<organism evidence="2 3">
    <name type="scientific">Ancylostoma caninum</name>
    <name type="common">Dog hookworm</name>
    <dbReference type="NCBI Taxonomy" id="29170"/>
    <lineage>
        <taxon>Eukaryota</taxon>
        <taxon>Metazoa</taxon>
        <taxon>Ecdysozoa</taxon>
        <taxon>Nematoda</taxon>
        <taxon>Chromadorea</taxon>
        <taxon>Rhabditida</taxon>
        <taxon>Rhabditina</taxon>
        <taxon>Rhabditomorpha</taxon>
        <taxon>Strongyloidea</taxon>
        <taxon>Ancylostomatidae</taxon>
        <taxon>Ancylostomatinae</taxon>
        <taxon>Ancylostoma</taxon>
    </lineage>
</organism>
<dbReference type="InterPro" id="IPR019424">
    <property type="entry name" value="7TM_GPCR_Srsx"/>
</dbReference>
<reference evidence="2 3" key="1">
    <citation type="submission" date="2014-10" db="EMBL/GenBank/DDBJ databases">
        <title>Draft genome of the hookworm Ancylostoma caninum.</title>
        <authorList>
            <person name="Mitreva M."/>
        </authorList>
    </citation>
    <scope>NUCLEOTIDE SEQUENCE [LARGE SCALE GENOMIC DNA]</scope>
    <source>
        <strain evidence="2 3">Baltimore</strain>
    </source>
</reference>
<dbReference type="Proteomes" id="UP000252519">
    <property type="component" value="Unassembled WGS sequence"/>
</dbReference>
<keyword evidence="3" id="KW-1185">Reference proteome</keyword>
<dbReference type="EMBL" id="JOJR01000465">
    <property type="protein sequence ID" value="RCN37471.1"/>
    <property type="molecule type" value="Genomic_DNA"/>
</dbReference>
<evidence type="ECO:0000313" key="2">
    <source>
        <dbReference type="EMBL" id="RCN37471.1"/>
    </source>
</evidence>
<accession>A0A368FZ50</accession>
<protein>
    <recommendedName>
        <fullName evidence="4">G-protein coupled receptors family 1 profile domain-containing protein</fullName>
    </recommendedName>
</protein>
<dbReference type="AlphaFoldDB" id="A0A368FZ50"/>
<name>A0A368FZ50_ANCCA</name>
<sequence length="110" mass="12567">MCFSSILLLNVAVDRLMSLHKFYHILVNIYKNLYVGTQVSIAATIPAVLTIWIFSARTTDRDVFCFAPAVMDEQQSKVFVSGLLILNTLILACYGFFLRRVRKIRICGWC</sequence>
<dbReference type="Pfam" id="PF10320">
    <property type="entry name" value="7TM_GPCR_Srsx"/>
    <property type="match status" value="1"/>
</dbReference>
<comment type="caution">
    <text evidence="2">The sequence shown here is derived from an EMBL/GenBank/DDBJ whole genome shotgun (WGS) entry which is preliminary data.</text>
</comment>
<feature type="transmembrane region" description="Helical" evidence="1">
    <location>
        <begin position="78"/>
        <end position="97"/>
    </location>
</feature>
<evidence type="ECO:0000256" key="1">
    <source>
        <dbReference type="SAM" id="Phobius"/>
    </source>
</evidence>